<protein>
    <submittedName>
        <fullName evidence="2">ATP-dependent rRNA helicase spb4</fullName>
    </submittedName>
</protein>
<evidence type="ECO:0000256" key="1">
    <source>
        <dbReference type="SAM" id="MobiDB-lite"/>
    </source>
</evidence>
<feature type="compositionally biased region" description="Basic and acidic residues" evidence="1">
    <location>
        <begin position="56"/>
        <end position="98"/>
    </location>
</feature>
<accession>A0AAE1HHJ2</accession>
<reference evidence="2" key="2">
    <citation type="journal article" date="2023" name="BMC Genomics">
        <title>Pest status, molecular evolution, and epigenetic factors derived from the genome assembly of Frankliniella fusca, a thysanopteran phytovirus vector.</title>
        <authorList>
            <person name="Catto M.A."/>
            <person name="Labadie P.E."/>
            <person name="Jacobson A.L."/>
            <person name="Kennedy G.G."/>
            <person name="Srinivasan R."/>
            <person name="Hunt B.G."/>
        </authorList>
    </citation>
    <scope>NUCLEOTIDE SEQUENCE</scope>
    <source>
        <strain evidence="2">PL_HMW_Pooled</strain>
    </source>
</reference>
<keyword evidence="2" id="KW-0067">ATP-binding</keyword>
<dbReference type="Proteomes" id="UP001219518">
    <property type="component" value="Unassembled WGS sequence"/>
</dbReference>
<dbReference type="GO" id="GO:0004386">
    <property type="term" value="F:helicase activity"/>
    <property type="evidence" value="ECO:0007669"/>
    <property type="project" value="UniProtKB-KW"/>
</dbReference>
<evidence type="ECO:0000313" key="3">
    <source>
        <dbReference type="Proteomes" id="UP001219518"/>
    </source>
</evidence>
<feature type="region of interest" description="Disordered" evidence="1">
    <location>
        <begin position="21"/>
        <end position="98"/>
    </location>
</feature>
<keyword evidence="3" id="KW-1185">Reference proteome</keyword>
<sequence length="128" mass="15503">MLTLITDLFDNRRGRGNIWRCPRGSTRGHRGNWRGRGNHHWNDKPRMQQQWRKRSERNDYKRKMEETKKNEEDKKEKTPKIEENKNEEKKGEEKESIETHMNELENVVKNVTVSNKKCHSYADVLKKK</sequence>
<reference evidence="2" key="1">
    <citation type="submission" date="2021-07" db="EMBL/GenBank/DDBJ databases">
        <authorList>
            <person name="Catto M.A."/>
            <person name="Jacobson A."/>
            <person name="Kennedy G."/>
            <person name="Labadie P."/>
            <person name="Hunt B.G."/>
            <person name="Srinivasan R."/>
        </authorList>
    </citation>
    <scope>NUCLEOTIDE SEQUENCE</scope>
    <source>
        <strain evidence="2">PL_HMW_Pooled</strain>
        <tissue evidence="2">Head</tissue>
    </source>
</reference>
<keyword evidence="2" id="KW-0547">Nucleotide-binding</keyword>
<proteinExistence type="predicted"/>
<comment type="caution">
    <text evidence="2">The sequence shown here is derived from an EMBL/GenBank/DDBJ whole genome shotgun (WGS) entry which is preliminary data.</text>
</comment>
<name>A0AAE1HHJ2_9NEOP</name>
<keyword evidence="2" id="KW-0347">Helicase</keyword>
<keyword evidence="2" id="KW-0378">Hydrolase</keyword>
<gene>
    <name evidence="2" type="ORF">KUF71_001271</name>
</gene>
<dbReference type="EMBL" id="JAHWGI010001034">
    <property type="protein sequence ID" value="KAK3921491.1"/>
    <property type="molecule type" value="Genomic_DNA"/>
</dbReference>
<organism evidence="2 3">
    <name type="scientific">Frankliniella fusca</name>
    <dbReference type="NCBI Taxonomy" id="407009"/>
    <lineage>
        <taxon>Eukaryota</taxon>
        <taxon>Metazoa</taxon>
        <taxon>Ecdysozoa</taxon>
        <taxon>Arthropoda</taxon>
        <taxon>Hexapoda</taxon>
        <taxon>Insecta</taxon>
        <taxon>Pterygota</taxon>
        <taxon>Neoptera</taxon>
        <taxon>Paraneoptera</taxon>
        <taxon>Thysanoptera</taxon>
        <taxon>Terebrantia</taxon>
        <taxon>Thripoidea</taxon>
        <taxon>Thripidae</taxon>
        <taxon>Frankliniella</taxon>
    </lineage>
</organism>
<dbReference type="AlphaFoldDB" id="A0AAE1HHJ2"/>
<feature type="compositionally biased region" description="Basic residues" evidence="1">
    <location>
        <begin position="26"/>
        <end position="39"/>
    </location>
</feature>
<evidence type="ECO:0000313" key="2">
    <source>
        <dbReference type="EMBL" id="KAK3921491.1"/>
    </source>
</evidence>